<evidence type="ECO:0000256" key="3">
    <source>
        <dbReference type="ARBA" id="ARBA00004496"/>
    </source>
</evidence>
<evidence type="ECO:0000259" key="13">
    <source>
        <dbReference type="Pfam" id="PF16026"/>
    </source>
</evidence>
<evidence type="ECO:0000256" key="2">
    <source>
        <dbReference type="ARBA" id="ARBA00004305"/>
    </source>
</evidence>
<keyword evidence="9" id="KW-0446">Lipid-binding</keyword>
<gene>
    <name evidence="15" type="primary">LOC100368853</name>
</gene>
<evidence type="ECO:0000256" key="5">
    <source>
        <dbReference type="ARBA" id="ARBA00019863"/>
    </source>
</evidence>
<keyword evidence="10" id="KW-0496">Mitochondrion</keyword>
<evidence type="ECO:0000256" key="4">
    <source>
        <dbReference type="ARBA" id="ARBA00008233"/>
    </source>
</evidence>
<keyword evidence="14" id="KW-1185">Reference proteome</keyword>
<keyword evidence="11" id="KW-0472">Membrane</keyword>
<evidence type="ECO:0000256" key="6">
    <source>
        <dbReference type="ARBA" id="ARBA00022490"/>
    </source>
</evidence>
<proteinExistence type="inferred from homology"/>
<accession>A0ABM0GZ94</accession>
<evidence type="ECO:0000313" key="15">
    <source>
        <dbReference type="RefSeq" id="XP_002740683.1"/>
    </source>
</evidence>
<evidence type="ECO:0000313" key="14">
    <source>
        <dbReference type="Proteomes" id="UP000694865"/>
    </source>
</evidence>
<comment type="subcellular location">
    <subcellularLocation>
        <location evidence="3">Cytoplasm</location>
    </subcellularLocation>
    <subcellularLocation>
        <location evidence="2">Mitochondrion matrix</location>
    </subcellularLocation>
    <subcellularLocation>
        <location evidence="1">Mitochondrion outer membrane</location>
    </subcellularLocation>
</comment>
<dbReference type="Proteomes" id="UP000694865">
    <property type="component" value="Unplaced"/>
</dbReference>
<dbReference type="InterPro" id="IPR026169">
    <property type="entry name" value="MIEAP"/>
</dbReference>
<evidence type="ECO:0000256" key="1">
    <source>
        <dbReference type="ARBA" id="ARBA00004294"/>
    </source>
</evidence>
<name>A0ABM0GZ94_SACKO</name>
<evidence type="ECO:0000256" key="10">
    <source>
        <dbReference type="ARBA" id="ARBA00023128"/>
    </source>
</evidence>
<keyword evidence="8" id="KW-0175">Coiled coil</keyword>
<feature type="domain" description="Mitochondria-eating protein C-terminal" evidence="13">
    <location>
        <begin position="38"/>
        <end position="254"/>
    </location>
</feature>
<dbReference type="PANTHER" id="PTHR21771:SF1">
    <property type="entry name" value="MITOCHONDRIA-EATING PROTEIN"/>
    <property type="match status" value="1"/>
</dbReference>
<reference evidence="15" key="1">
    <citation type="submission" date="2025-08" db="UniProtKB">
        <authorList>
            <consortium name="RefSeq"/>
        </authorList>
    </citation>
    <scope>IDENTIFICATION</scope>
    <source>
        <tissue evidence="15">Testes</tissue>
    </source>
</reference>
<dbReference type="PANTHER" id="PTHR21771">
    <property type="entry name" value="MITOCHONDRIA-EATING PROTEIN-RELATED"/>
    <property type="match status" value="1"/>
</dbReference>
<sequence length="256" mass="29655">MFDVTMATTGAYDADVEDISNVNRPGKVIDEYKYFIDGGRMTFIEQLENVVSPLEACCIAVEIFQDAYNLANKALEDYHSRMAIVIDNPVRRKTKSISRRSSIFASTKRKKDVAVTNTVRVPEMNYFIERRAHVENIEDILEEVMNEFKKKQKKIYKKINKKKHEDVRSCLSEYIRQCCRLSWEMVVLTPPLEIDLKSGIGKKHNPLRHEVYIDYTRGPKKNGHDGVIEKYLWPIMSQSQSDKKLVCCVKGIVLLK</sequence>
<evidence type="ECO:0000256" key="7">
    <source>
        <dbReference type="ARBA" id="ARBA00022787"/>
    </source>
</evidence>
<dbReference type="GeneID" id="100368853"/>
<evidence type="ECO:0000256" key="11">
    <source>
        <dbReference type="ARBA" id="ARBA00023136"/>
    </source>
</evidence>
<keyword evidence="6" id="KW-0963">Cytoplasm</keyword>
<evidence type="ECO:0000256" key="8">
    <source>
        <dbReference type="ARBA" id="ARBA00023054"/>
    </source>
</evidence>
<evidence type="ECO:0000256" key="12">
    <source>
        <dbReference type="ARBA" id="ARBA00032687"/>
    </source>
</evidence>
<evidence type="ECO:0000256" key="9">
    <source>
        <dbReference type="ARBA" id="ARBA00023121"/>
    </source>
</evidence>
<keyword evidence="7" id="KW-1000">Mitochondrion outer membrane</keyword>
<protein>
    <recommendedName>
        <fullName evidence="5">Mitochondria-eating protein</fullName>
    </recommendedName>
    <alternativeName>
        <fullName evidence="12">Spermatogenesis-associated protein 18</fullName>
    </alternativeName>
</protein>
<organism evidence="14 15">
    <name type="scientific">Saccoglossus kowalevskii</name>
    <name type="common">Acorn worm</name>
    <dbReference type="NCBI Taxonomy" id="10224"/>
    <lineage>
        <taxon>Eukaryota</taxon>
        <taxon>Metazoa</taxon>
        <taxon>Hemichordata</taxon>
        <taxon>Enteropneusta</taxon>
        <taxon>Harrimaniidae</taxon>
        <taxon>Saccoglossus</taxon>
    </lineage>
</organism>
<comment type="similarity">
    <text evidence="4">Belongs to the MIEAP family.</text>
</comment>
<dbReference type="Pfam" id="PF16026">
    <property type="entry name" value="MIEAP"/>
    <property type="match status" value="1"/>
</dbReference>
<dbReference type="InterPro" id="IPR031981">
    <property type="entry name" value="MIEAP_C"/>
</dbReference>
<dbReference type="RefSeq" id="XP_002740683.1">
    <property type="nucleotide sequence ID" value="XM_002740637.1"/>
</dbReference>